<dbReference type="InterPro" id="IPR009057">
    <property type="entry name" value="Homeodomain-like_sf"/>
</dbReference>
<dbReference type="GO" id="GO:0003677">
    <property type="term" value="F:DNA binding"/>
    <property type="evidence" value="ECO:0007669"/>
    <property type="project" value="UniProtKB-UniRule"/>
</dbReference>
<dbReference type="Proteomes" id="UP000202259">
    <property type="component" value="Chromosome"/>
</dbReference>
<dbReference type="InterPro" id="IPR036271">
    <property type="entry name" value="Tet_transcr_reg_TetR-rel_C_sf"/>
</dbReference>
<proteinExistence type="predicted"/>
<feature type="domain" description="HTH tetR-type" evidence="5">
    <location>
        <begin position="8"/>
        <end position="68"/>
    </location>
</feature>
<keyword evidence="1" id="KW-0805">Transcription regulation</keyword>
<protein>
    <submittedName>
        <fullName evidence="6">TetR/AcrR family transcriptional regulator</fullName>
    </submittedName>
</protein>
<dbReference type="Gene3D" id="1.10.357.10">
    <property type="entry name" value="Tetracycline Repressor, domain 2"/>
    <property type="match status" value="1"/>
</dbReference>
<feature type="DNA-binding region" description="H-T-H motif" evidence="4">
    <location>
        <begin position="31"/>
        <end position="50"/>
    </location>
</feature>
<evidence type="ECO:0000259" key="5">
    <source>
        <dbReference type="PROSITE" id="PS50977"/>
    </source>
</evidence>
<dbReference type="RefSeq" id="WP_081154443.1">
    <property type="nucleotide sequence ID" value="NZ_CP020465.1"/>
</dbReference>
<dbReference type="PANTHER" id="PTHR47506:SF1">
    <property type="entry name" value="HTH-TYPE TRANSCRIPTIONAL REGULATOR YJDC"/>
    <property type="match status" value="1"/>
</dbReference>
<evidence type="ECO:0000313" key="6">
    <source>
        <dbReference type="EMBL" id="ASP49974.1"/>
    </source>
</evidence>
<evidence type="ECO:0000256" key="4">
    <source>
        <dbReference type="PROSITE-ProRule" id="PRU00335"/>
    </source>
</evidence>
<dbReference type="Gene3D" id="1.10.10.60">
    <property type="entry name" value="Homeodomain-like"/>
    <property type="match status" value="1"/>
</dbReference>
<organism evidence="6 7">
    <name type="scientific">Cognaticolwellia beringensis</name>
    <dbReference type="NCBI Taxonomy" id="1967665"/>
    <lineage>
        <taxon>Bacteria</taxon>
        <taxon>Pseudomonadati</taxon>
        <taxon>Pseudomonadota</taxon>
        <taxon>Gammaproteobacteria</taxon>
        <taxon>Alteromonadales</taxon>
        <taxon>Colwelliaceae</taxon>
        <taxon>Cognaticolwellia</taxon>
    </lineage>
</organism>
<accession>A0A222GF31</accession>
<reference evidence="6 7" key="1">
    <citation type="submission" date="2017-08" db="EMBL/GenBank/DDBJ databases">
        <title>Complete genome of Colwellia sp. NB097-1, a psychrophile bacterium ioslated from Bering Sea.</title>
        <authorList>
            <person name="Chen X."/>
        </authorList>
    </citation>
    <scope>NUCLEOTIDE SEQUENCE [LARGE SCALE GENOMIC DNA]</scope>
    <source>
        <strain evidence="6 7">NB097-1</strain>
    </source>
</reference>
<evidence type="ECO:0000313" key="7">
    <source>
        <dbReference type="Proteomes" id="UP000202259"/>
    </source>
</evidence>
<dbReference type="SUPFAM" id="SSF46689">
    <property type="entry name" value="Homeodomain-like"/>
    <property type="match status" value="1"/>
</dbReference>
<dbReference type="PRINTS" id="PR00455">
    <property type="entry name" value="HTHTETR"/>
</dbReference>
<keyword evidence="3" id="KW-0804">Transcription</keyword>
<dbReference type="OrthoDB" id="270177at2"/>
<dbReference type="KEGG" id="cber:B5D82_10360"/>
<dbReference type="AlphaFoldDB" id="A0A222GF31"/>
<gene>
    <name evidence="6" type="ORF">B5D82_10360</name>
</gene>
<dbReference type="PANTHER" id="PTHR47506">
    <property type="entry name" value="TRANSCRIPTIONAL REGULATORY PROTEIN"/>
    <property type="match status" value="1"/>
</dbReference>
<dbReference type="InterPro" id="IPR001647">
    <property type="entry name" value="HTH_TetR"/>
</dbReference>
<keyword evidence="7" id="KW-1185">Reference proteome</keyword>
<evidence type="ECO:0000256" key="1">
    <source>
        <dbReference type="ARBA" id="ARBA00023015"/>
    </source>
</evidence>
<dbReference type="Pfam" id="PF00440">
    <property type="entry name" value="TetR_N"/>
    <property type="match status" value="1"/>
</dbReference>
<name>A0A222GF31_9GAMM</name>
<dbReference type="SUPFAM" id="SSF48498">
    <property type="entry name" value="Tetracyclin repressor-like, C-terminal domain"/>
    <property type="match status" value="1"/>
</dbReference>
<keyword evidence="2 4" id="KW-0238">DNA-binding</keyword>
<dbReference type="EMBL" id="CP020465">
    <property type="protein sequence ID" value="ASP49974.1"/>
    <property type="molecule type" value="Genomic_DNA"/>
</dbReference>
<sequence>MVSGRKRQFDEQTALQAAMEVFWAKGFVGASLADLTKSMNINKPSMYSTFGNKETLFIKATQHYIENNMKVHLDALFTPDVPLKTRLKNYMMSIVTMQCSTDQPKGCYLVLCQSEVAGGDIPEQAAKLLVEIEAAPKTLFTDLFTSDKEAISLGLNQNAASNALSLYTALKGTAAMARSKVTSTELAFVIDTILAGVFSSNINLAKPRATLQ</sequence>
<evidence type="ECO:0000256" key="3">
    <source>
        <dbReference type="ARBA" id="ARBA00023163"/>
    </source>
</evidence>
<evidence type="ECO:0000256" key="2">
    <source>
        <dbReference type="ARBA" id="ARBA00023125"/>
    </source>
</evidence>
<dbReference type="PROSITE" id="PS50977">
    <property type="entry name" value="HTH_TETR_2"/>
    <property type="match status" value="1"/>
</dbReference>